<evidence type="ECO:0000256" key="5">
    <source>
        <dbReference type="ARBA" id="ARBA00023136"/>
    </source>
</evidence>
<dbReference type="InterPro" id="IPR052192">
    <property type="entry name" value="Insect_Ionotropic_Sensory_Rcpt"/>
</dbReference>
<feature type="transmembrane region" description="Helical" evidence="8">
    <location>
        <begin position="196"/>
        <end position="216"/>
    </location>
</feature>
<name>A0A226DU88_FOLCA</name>
<keyword evidence="10" id="KW-1185">Reference proteome</keyword>
<keyword evidence="4 8" id="KW-1133">Transmembrane helix</keyword>
<feature type="transmembrane region" description="Helical" evidence="8">
    <location>
        <begin position="141"/>
        <end position="159"/>
    </location>
</feature>
<comment type="caution">
    <text evidence="9">The sequence shown here is derived from an EMBL/GenBank/DDBJ whole genome shotgun (WGS) entry which is preliminary data.</text>
</comment>
<accession>A0A226DU88</accession>
<dbReference type="AlphaFoldDB" id="A0A226DU88"/>
<reference evidence="9 10" key="1">
    <citation type="submission" date="2015-12" db="EMBL/GenBank/DDBJ databases">
        <title>The genome of Folsomia candida.</title>
        <authorList>
            <person name="Faddeeva A."/>
            <person name="Derks M.F."/>
            <person name="Anvar Y."/>
            <person name="Smit S."/>
            <person name="Van Straalen N."/>
            <person name="Roelofs D."/>
        </authorList>
    </citation>
    <scope>NUCLEOTIDE SEQUENCE [LARGE SCALE GENOMIC DNA]</scope>
    <source>
        <strain evidence="9 10">VU population</strain>
        <tissue evidence="9">Whole body</tissue>
    </source>
</reference>
<keyword evidence="3 8" id="KW-0812">Transmembrane</keyword>
<evidence type="ECO:0000256" key="2">
    <source>
        <dbReference type="ARBA" id="ARBA00022475"/>
    </source>
</evidence>
<evidence type="ECO:0000256" key="3">
    <source>
        <dbReference type="ARBA" id="ARBA00022692"/>
    </source>
</evidence>
<keyword evidence="5 8" id="KW-0472">Membrane</keyword>
<keyword evidence="6" id="KW-0675">Receptor</keyword>
<dbReference type="Proteomes" id="UP000198287">
    <property type="component" value="Unassembled WGS sequence"/>
</dbReference>
<keyword evidence="2" id="KW-1003">Cell membrane</keyword>
<dbReference type="PANTHER" id="PTHR42643">
    <property type="entry name" value="IONOTROPIC RECEPTOR 20A-RELATED"/>
    <property type="match status" value="1"/>
</dbReference>
<evidence type="ECO:0000256" key="6">
    <source>
        <dbReference type="ARBA" id="ARBA00023170"/>
    </source>
</evidence>
<comment type="subcellular location">
    <subcellularLocation>
        <location evidence="1">Cell membrane</location>
        <topology evidence="1">Multi-pass membrane protein</topology>
    </subcellularLocation>
</comment>
<evidence type="ECO:0000256" key="7">
    <source>
        <dbReference type="ARBA" id="ARBA00023180"/>
    </source>
</evidence>
<proteinExistence type="predicted"/>
<keyword evidence="7" id="KW-0325">Glycoprotein</keyword>
<dbReference type="EMBL" id="LNIX01000011">
    <property type="protein sequence ID" value="OXA49052.1"/>
    <property type="molecule type" value="Genomic_DNA"/>
</dbReference>
<evidence type="ECO:0000256" key="8">
    <source>
        <dbReference type="SAM" id="Phobius"/>
    </source>
</evidence>
<evidence type="ECO:0000313" key="9">
    <source>
        <dbReference type="EMBL" id="OXA49052.1"/>
    </source>
</evidence>
<evidence type="ECO:0000313" key="10">
    <source>
        <dbReference type="Proteomes" id="UP000198287"/>
    </source>
</evidence>
<protein>
    <submittedName>
        <fullName evidence="9">Uncharacterized protein</fullName>
    </submittedName>
</protein>
<feature type="transmembrane region" description="Helical" evidence="8">
    <location>
        <begin position="171"/>
        <end position="189"/>
    </location>
</feature>
<dbReference type="PANTHER" id="PTHR42643:SF24">
    <property type="entry name" value="IONOTROPIC RECEPTOR 60A"/>
    <property type="match status" value="1"/>
</dbReference>
<gene>
    <name evidence="9" type="ORF">Fcan01_16406</name>
</gene>
<dbReference type="GO" id="GO:0005886">
    <property type="term" value="C:plasma membrane"/>
    <property type="evidence" value="ECO:0007669"/>
    <property type="project" value="UniProtKB-SubCell"/>
</dbReference>
<sequence>MRCLPQKYLNVENYLSTVKKLELQWEEWCVIDNLKHDVKVTTGNIVGLELVSKNSPFQLAMDILSKTNVTLSHRDAFDCRCHRHVQIIFNSASPPGLGMLDHWGKNVELIFTHVEGYKFLTCHAEPYISFDFYLSPYQTELWVVLGISICTIIAIMTLVHNFHRPEEKQPFSAWLFVLASLFEETGFLSSKIERATFFRILIGIWSIMSVILTNGYNGIMISELNCN</sequence>
<evidence type="ECO:0000256" key="4">
    <source>
        <dbReference type="ARBA" id="ARBA00022989"/>
    </source>
</evidence>
<organism evidence="9 10">
    <name type="scientific">Folsomia candida</name>
    <name type="common">Springtail</name>
    <dbReference type="NCBI Taxonomy" id="158441"/>
    <lineage>
        <taxon>Eukaryota</taxon>
        <taxon>Metazoa</taxon>
        <taxon>Ecdysozoa</taxon>
        <taxon>Arthropoda</taxon>
        <taxon>Hexapoda</taxon>
        <taxon>Collembola</taxon>
        <taxon>Entomobryomorpha</taxon>
        <taxon>Isotomoidea</taxon>
        <taxon>Isotomidae</taxon>
        <taxon>Proisotominae</taxon>
        <taxon>Folsomia</taxon>
    </lineage>
</organism>
<dbReference type="Gene3D" id="1.10.287.70">
    <property type="match status" value="1"/>
</dbReference>
<evidence type="ECO:0000256" key="1">
    <source>
        <dbReference type="ARBA" id="ARBA00004651"/>
    </source>
</evidence>